<feature type="region of interest" description="Disordered" evidence="1">
    <location>
        <begin position="121"/>
        <end position="157"/>
    </location>
</feature>
<evidence type="ECO:0000313" key="3">
    <source>
        <dbReference type="Proteomes" id="UP000799291"/>
    </source>
</evidence>
<evidence type="ECO:0000313" key="2">
    <source>
        <dbReference type="EMBL" id="KAF2679984.1"/>
    </source>
</evidence>
<accession>A0A6G1IP08</accession>
<feature type="region of interest" description="Disordered" evidence="1">
    <location>
        <begin position="1"/>
        <end position="41"/>
    </location>
</feature>
<feature type="region of interest" description="Disordered" evidence="1">
    <location>
        <begin position="318"/>
        <end position="342"/>
    </location>
</feature>
<dbReference type="Proteomes" id="UP000799291">
    <property type="component" value="Unassembled WGS sequence"/>
</dbReference>
<feature type="compositionally biased region" description="Basic and acidic residues" evidence="1">
    <location>
        <begin position="547"/>
        <end position="559"/>
    </location>
</feature>
<feature type="compositionally biased region" description="Basic and acidic residues" evidence="1">
    <location>
        <begin position="439"/>
        <end position="481"/>
    </location>
</feature>
<dbReference type="OrthoDB" id="3945665at2759"/>
<reference evidence="2" key="1">
    <citation type="journal article" date="2020" name="Stud. Mycol.">
        <title>101 Dothideomycetes genomes: a test case for predicting lifestyles and emergence of pathogens.</title>
        <authorList>
            <person name="Haridas S."/>
            <person name="Albert R."/>
            <person name="Binder M."/>
            <person name="Bloem J."/>
            <person name="Labutti K."/>
            <person name="Salamov A."/>
            <person name="Andreopoulos B."/>
            <person name="Baker S."/>
            <person name="Barry K."/>
            <person name="Bills G."/>
            <person name="Bluhm B."/>
            <person name="Cannon C."/>
            <person name="Castanera R."/>
            <person name="Culley D."/>
            <person name="Daum C."/>
            <person name="Ezra D."/>
            <person name="Gonzalez J."/>
            <person name="Henrissat B."/>
            <person name="Kuo A."/>
            <person name="Liang C."/>
            <person name="Lipzen A."/>
            <person name="Lutzoni F."/>
            <person name="Magnuson J."/>
            <person name="Mondo S."/>
            <person name="Nolan M."/>
            <person name="Ohm R."/>
            <person name="Pangilinan J."/>
            <person name="Park H.-J."/>
            <person name="Ramirez L."/>
            <person name="Alfaro M."/>
            <person name="Sun H."/>
            <person name="Tritt A."/>
            <person name="Yoshinaga Y."/>
            <person name="Zwiers L.-H."/>
            <person name="Turgeon B."/>
            <person name="Goodwin S."/>
            <person name="Spatafora J."/>
            <person name="Crous P."/>
            <person name="Grigoriev I."/>
        </authorList>
    </citation>
    <scope>NUCLEOTIDE SEQUENCE</scope>
    <source>
        <strain evidence="2">CBS 122367</strain>
    </source>
</reference>
<feature type="region of interest" description="Disordered" evidence="1">
    <location>
        <begin position="285"/>
        <end position="304"/>
    </location>
</feature>
<feature type="compositionally biased region" description="Basic and acidic residues" evidence="1">
    <location>
        <begin position="225"/>
        <end position="244"/>
    </location>
</feature>
<name>A0A6G1IP08_9PLEO</name>
<feature type="region of interest" description="Disordered" evidence="1">
    <location>
        <begin position="181"/>
        <end position="249"/>
    </location>
</feature>
<feature type="region of interest" description="Disordered" evidence="1">
    <location>
        <begin position="528"/>
        <end position="566"/>
    </location>
</feature>
<keyword evidence="3" id="KW-1185">Reference proteome</keyword>
<gene>
    <name evidence="2" type="ORF">K458DRAFT_460019</name>
</gene>
<feature type="compositionally biased region" description="Basic and acidic residues" evidence="1">
    <location>
        <begin position="96"/>
        <end position="106"/>
    </location>
</feature>
<feature type="region of interest" description="Disordered" evidence="1">
    <location>
        <begin position="69"/>
        <end position="106"/>
    </location>
</feature>
<dbReference type="AlphaFoldDB" id="A0A6G1IP08"/>
<protein>
    <submittedName>
        <fullName evidence="2">Uncharacterized protein</fullName>
    </submittedName>
</protein>
<organism evidence="2 3">
    <name type="scientific">Lentithecium fluviatile CBS 122367</name>
    <dbReference type="NCBI Taxonomy" id="1168545"/>
    <lineage>
        <taxon>Eukaryota</taxon>
        <taxon>Fungi</taxon>
        <taxon>Dikarya</taxon>
        <taxon>Ascomycota</taxon>
        <taxon>Pezizomycotina</taxon>
        <taxon>Dothideomycetes</taxon>
        <taxon>Pleosporomycetidae</taxon>
        <taxon>Pleosporales</taxon>
        <taxon>Massarineae</taxon>
        <taxon>Lentitheciaceae</taxon>
        <taxon>Lentithecium</taxon>
    </lineage>
</organism>
<evidence type="ECO:0000256" key="1">
    <source>
        <dbReference type="SAM" id="MobiDB-lite"/>
    </source>
</evidence>
<dbReference type="EMBL" id="MU005599">
    <property type="protein sequence ID" value="KAF2679984.1"/>
    <property type="molecule type" value="Genomic_DNA"/>
</dbReference>
<feature type="compositionally biased region" description="Polar residues" evidence="1">
    <location>
        <begin position="388"/>
        <end position="414"/>
    </location>
</feature>
<feature type="compositionally biased region" description="Polar residues" evidence="1">
    <location>
        <begin position="194"/>
        <end position="206"/>
    </location>
</feature>
<feature type="compositionally biased region" description="Low complexity" evidence="1">
    <location>
        <begin position="19"/>
        <end position="41"/>
    </location>
</feature>
<feature type="region of interest" description="Disordered" evidence="1">
    <location>
        <begin position="367"/>
        <end position="494"/>
    </location>
</feature>
<sequence>MSAIKPRPTPPLCHRGRVPTLVPSPSAASSPTTTRAPTSSLALSAEGSNAIFYFVSHCTCQSQPQSIDTTFEAPSKAPADTRTESESAMSPTEPPTGDKKAAGQSAHHEYRLTMCRGTTLSTLGEGDDLTRRDASQHSDSMGDEPITGSNGDGRFEAPTTALAKDENATAQDLLLVTSCEASSDPQHEAMDVQQPANADTSESPSDQLAGKEKVAMAHEAVNPRLGDRPGMHAGEVEEGTRLDPDPGSPPVMLPVVDEASRTETAQGKYELCAALLLHIFNTSTRQDQGACPASENGESIQNRDFSTDIPDVEMSEVQGDVDGRPTASNCTNQDSADETATVRHMEQTCGPSDQGNLAVGSQEDPIILDDDETTNQPLNQDQEARPAVQNSTSNKEPESANPQSSRQNALTNGTLHEERGIEATRLQELADEATAGDRTGQDCRTGEACEVDVREKPKKPDGDEDTTARSRSWDVTYKDGDVDPGTARKSTLGSRADHTGNLVLLNNDEEAPTEPILIEDNDEEILSQVSPHQQDHLSGTTSDDEQELSRPPRRSEPRNRLKRKVDQSISWAEFQEQAAAELDRTWQRAQIKWLELRSFRKRVQGMNPNVDAALTQFKESIRRISDETENKGDINPRTASELNTGWKRVEERFRELEGVEDQGEQVKLCLFGQTLGKLTERTVLYHGILEYPDSQVSKKRRKNTARTKV</sequence>
<feature type="compositionally biased region" description="Polar residues" evidence="1">
    <location>
        <begin position="528"/>
        <end position="541"/>
    </location>
</feature>
<proteinExistence type="predicted"/>